<dbReference type="Pfam" id="PF12688">
    <property type="entry name" value="TPR_5"/>
    <property type="match status" value="1"/>
</dbReference>
<dbReference type="RefSeq" id="WP_307040423.1">
    <property type="nucleotide sequence ID" value="NZ_JAUSYY010000001.1"/>
</dbReference>
<organism evidence="2 3">
    <name type="scientific">Agromyces ramosus</name>
    <dbReference type="NCBI Taxonomy" id="33879"/>
    <lineage>
        <taxon>Bacteria</taxon>
        <taxon>Bacillati</taxon>
        <taxon>Actinomycetota</taxon>
        <taxon>Actinomycetes</taxon>
        <taxon>Micrococcales</taxon>
        <taxon>Microbacteriaceae</taxon>
        <taxon>Agromyces</taxon>
    </lineage>
</organism>
<sequence length="178" mass="19396">MTEPTPEPLTPELEATIAEIFGRRDREHMQPTIDEFLALLAEHPRQPEVLYEVGGSYDTAGEEQTALGYYEAAMAAGLSGDPLRRCLLQYGSTLRLLGRLEESLAALDRARAEYPDSASVRAFHALGLHAAGRSDAAVGELLALVADGMRIPDVLRYEAALRGNAAYLMQLDAEQPID</sequence>
<keyword evidence="3" id="KW-1185">Reference proteome</keyword>
<gene>
    <name evidence="2" type="ORF">QFZ26_001300</name>
</gene>
<comment type="caution">
    <text evidence="2">The sequence shown here is derived from an EMBL/GenBank/DDBJ whole genome shotgun (WGS) entry which is preliminary data.</text>
</comment>
<protein>
    <submittedName>
        <fullName evidence="2">Tetratricopeptide (TPR) repeat protein</fullName>
    </submittedName>
</protein>
<evidence type="ECO:0000313" key="2">
    <source>
        <dbReference type="EMBL" id="MDQ0893745.1"/>
    </source>
</evidence>
<evidence type="ECO:0000259" key="1">
    <source>
        <dbReference type="Pfam" id="PF12688"/>
    </source>
</evidence>
<dbReference type="InterPro" id="IPR011990">
    <property type="entry name" value="TPR-like_helical_dom_sf"/>
</dbReference>
<accession>A0ABU0R6P4</accession>
<dbReference type="Gene3D" id="1.25.40.10">
    <property type="entry name" value="Tetratricopeptide repeat domain"/>
    <property type="match status" value="1"/>
</dbReference>
<evidence type="ECO:0000313" key="3">
    <source>
        <dbReference type="Proteomes" id="UP001239083"/>
    </source>
</evidence>
<name>A0ABU0R6P4_9MICO</name>
<reference evidence="2 3" key="1">
    <citation type="submission" date="2023-07" db="EMBL/GenBank/DDBJ databases">
        <title>Comparative genomics of wheat-associated soil bacteria to identify genetic determinants of phenazine resistance.</title>
        <authorList>
            <person name="Mouncey N."/>
        </authorList>
    </citation>
    <scope>NUCLEOTIDE SEQUENCE [LARGE SCALE GENOMIC DNA]</scope>
    <source>
        <strain evidence="2 3">V3I3</strain>
    </source>
</reference>
<dbReference type="InterPro" id="IPR041656">
    <property type="entry name" value="TPR_5"/>
</dbReference>
<dbReference type="SUPFAM" id="SSF48452">
    <property type="entry name" value="TPR-like"/>
    <property type="match status" value="1"/>
</dbReference>
<dbReference type="Proteomes" id="UP001239083">
    <property type="component" value="Unassembled WGS sequence"/>
</dbReference>
<feature type="domain" description="Tetratrico peptide repeat group 5" evidence="1">
    <location>
        <begin position="48"/>
        <end position="150"/>
    </location>
</feature>
<proteinExistence type="predicted"/>
<dbReference type="EMBL" id="JAUSYY010000001">
    <property type="protein sequence ID" value="MDQ0893745.1"/>
    <property type="molecule type" value="Genomic_DNA"/>
</dbReference>